<feature type="domain" description="DUF4349" evidence="3">
    <location>
        <begin position="73"/>
        <end position="281"/>
    </location>
</feature>
<keyword evidence="5" id="KW-1185">Reference proteome</keyword>
<dbReference type="RefSeq" id="WP_144843888.1">
    <property type="nucleotide sequence ID" value="NZ_VMRJ01000001.1"/>
</dbReference>
<keyword evidence="1" id="KW-0175">Coiled coil</keyword>
<evidence type="ECO:0000259" key="3">
    <source>
        <dbReference type="Pfam" id="PF14257"/>
    </source>
</evidence>
<comment type="caution">
    <text evidence="4">The sequence shown here is derived from an EMBL/GenBank/DDBJ whole genome shotgun (WGS) entry which is preliminary data.</text>
</comment>
<dbReference type="AlphaFoldDB" id="A0A558C2D8"/>
<dbReference type="Proteomes" id="UP000317624">
    <property type="component" value="Unassembled WGS sequence"/>
</dbReference>
<dbReference type="EMBL" id="VMRJ01000001">
    <property type="protein sequence ID" value="TVT42981.1"/>
    <property type="molecule type" value="Genomic_DNA"/>
</dbReference>
<name>A0A558C2D8_9BACT</name>
<evidence type="ECO:0000313" key="5">
    <source>
        <dbReference type="Proteomes" id="UP000317624"/>
    </source>
</evidence>
<dbReference type="OrthoDB" id="186919at2"/>
<proteinExistence type="predicted"/>
<feature type="coiled-coil region" evidence="1">
    <location>
        <begin position="188"/>
        <end position="215"/>
    </location>
</feature>
<keyword evidence="2" id="KW-0472">Membrane</keyword>
<protein>
    <submittedName>
        <fullName evidence="4">DUF4349 domain-containing protein</fullName>
    </submittedName>
</protein>
<dbReference type="Pfam" id="PF14257">
    <property type="entry name" value="DUF4349"/>
    <property type="match status" value="1"/>
</dbReference>
<dbReference type="InterPro" id="IPR025645">
    <property type="entry name" value="DUF4349"/>
</dbReference>
<sequence>MKQYQWLAIGLLASMQLSCQQASDKQAVLDFKENMLMEPPPPAASTPPPPVSVLAQDSAAAPAEAKAAAPTARLLVYHAEVRLRAASMRRAIPQLDSLVHRSGGYLSSADETRADGEWRQVTTLRVPPAQFQALLSGLAGLGAIEEKKLNTDDVTAEHADVAARLQTKRAVAQQYTALLGKAQKIKDILDIEEKLGEVREEIEATESRLKTLNNQVAYSTIELTLYQPLPQSIPDAPVVSLSSRVVEAFYDGWQLLTSLLIGTINLWPVLLLGASGWVLWRRRQTRRLAAPRQAAPAPTS</sequence>
<gene>
    <name evidence="4" type="ORF">FNT36_02495</name>
</gene>
<reference evidence="4 5" key="1">
    <citation type="submission" date="2019-07" db="EMBL/GenBank/DDBJ databases">
        <title>Hymenobacter sp. straun FUR1 Genome sequencing and assembly.</title>
        <authorList>
            <person name="Chhetri G."/>
        </authorList>
    </citation>
    <scope>NUCLEOTIDE SEQUENCE [LARGE SCALE GENOMIC DNA]</scope>
    <source>
        <strain evidence="4 5">Fur1</strain>
    </source>
</reference>
<evidence type="ECO:0000256" key="2">
    <source>
        <dbReference type="SAM" id="Phobius"/>
    </source>
</evidence>
<accession>A0A558C2D8</accession>
<feature type="transmembrane region" description="Helical" evidence="2">
    <location>
        <begin position="253"/>
        <end position="280"/>
    </location>
</feature>
<evidence type="ECO:0000256" key="1">
    <source>
        <dbReference type="SAM" id="Coils"/>
    </source>
</evidence>
<keyword evidence="2" id="KW-0812">Transmembrane</keyword>
<keyword evidence="2" id="KW-1133">Transmembrane helix</keyword>
<evidence type="ECO:0000313" key="4">
    <source>
        <dbReference type="EMBL" id="TVT42981.1"/>
    </source>
</evidence>
<organism evidence="4 5">
    <name type="scientific">Hymenobacter setariae</name>
    <dbReference type="NCBI Taxonomy" id="2594794"/>
    <lineage>
        <taxon>Bacteria</taxon>
        <taxon>Pseudomonadati</taxon>
        <taxon>Bacteroidota</taxon>
        <taxon>Cytophagia</taxon>
        <taxon>Cytophagales</taxon>
        <taxon>Hymenobacteraceae</taxon>
        <taxon>Hymenobacter</taxon>
    </lineage>
</organism>